<proteinExistence type="predicted"/>
<feature type="region of interest" description="Disordered" evidence="1">
    <location>
        <begin position="71"/>
        <end position="159"/>
    </location>
</feature>
<accession>A0A9P6NUQ6</accession>
<feature type="region of interest" description="Disordered" evidence="1">
    <location>
        <begin position="1"/>
        <end position="30"/>
    </location>
</feature>
<evidence type="ECO:0000256" key="1">
    <source>
        <dbReference type="SAM" id="MobiDB-lite"/>
    </source>
</evidence>
<keyword evidence="3" id="KW-1185">Reference proteome</keyword>
<dbReference type="Proteomes" id="UP000886653">
    <property type="component" value="Unassembled WGS sequence"/>
</dbReference>
<sequence>MPSVKHATLVVNLPEPGPKPDSQPTNWKSPVRPMSIHKVMAAVQAALASQAQAYESQLAESRKAMLRLEDHLDNLQVNPKAATPQHPKRAGSEPAPNSLKPRLAQTPVRATPTVQFTPKATHKTASQPSGSTPAKKRPNQVTTADYPKGFEGTKVSGLS</sequence>
<comment type="caution">
    <text evidence="2">The sequence shown here is derived from an EMBL/GenBank/DDBJ whole genome shotgun (WGS) entry which is preliminary data.</text>
</comment>
<dbReference type="AlphaFoldDB" id="A0A9P6NUQ6"/>
<dbReference type="EMBL" id="MU167208">
    <property type="protein sequence ID" value="KAG0152623.1"/>
    <property type="molecule type" value="Genomic_DNA"/>
</dbReference>
<gene>
    <name evidence="2" type="ORF">CROQUDRAFT_146395</name>
</gene>
<reference evidence="2" key="1">
    <citation type="submission" date="2013-11" db="EMBL/GenBank/DDBJ databases">
        <title>Genome sequence of the fusiform rust pathogen reveals effectors for host alternation and coevolution with pine.</title>
        <authorList>
            <consortium name="DOE Joint Genome Institute"/>
            <person name="Smith K."/>
            <person name="Pendleton A."/>
            <person name="Kubisiak T."/>
            <person name="Anderson C."/>
            <person name="Salamov A."/>
            <person name="Aerts A."/>
            <person name="Riley R."/>
            <person name="Clum A."/>
            <person name="Lindquist E."/>
            <person name="Ence D."/>
            <person name="Campbell M."/>
            <person name="Kronenberg Z."/>
            <person name="Feau N."/>
            <person name="Dhillon B."/>
            <person name="Hamelin R."/>
            <person name="Burleigh J."/>
            <person name="Smith J."/>
            <person name="Yandell M."/>
            <person name="Nelson C."/>
            <person name="Grigoriev I."/>
            <person name="Davis J."/>
        </authorList>
    </citation>
    <scope>NUCLEOTIDE SEQUENCE</scope>
    <source>
        <strain evidence="2">G11</strain>
    </source>
</reference>
<evidence type="ECO:0000313" key="3">
    <source>
        <dbReference type="Proteomes" id="UP000886653"/>
    </source>
</evidence>
<organism evidence="2 3">
    <name type="scientific">Cronartium quercuum f. sp. fusiforme G11</name>
    <dbReference type="NCBI Taxonomy" id="708437"/>
    <lineage>
        <taxon>Eukaryota</taxon>
        <taxon>Fungi</taxon>
        <taxon>Dikarya</taxon>
        <taxon>Basidiomycota</taxon>
        <taxon>Pucciniomycotina</taxon>
        <taxon>Pucciniomycetes</taxon>
        <taxon>Pucciniales</taxon>
        <taxon>Coleosporiaceae</taxon>
        <taxon>Cronartium</taxon>
    </lineage>
</organism>
<name>A0A9P6NUQ6_9BASI</name>
<feature type="compositionally biased region" description="Polar residues" evidence="1">
    <location>
        <begin position="112"/>
        <end position="132"/>
    </location>
</feature>
<evidence type="ECO:0000313" key="2">
    <source>
        <dbReference type="EMBL" id="KAG0152623.1"/>
    </source>
</evidence>
<protein>
    <submittedName>
        <fullName evidence="2">Uncharacterized protein</fullName>
    </submittedName>
</protein>